<keyword evidence="2" id="KW-0732">Signal</keyword>
<protein>
    <submittedName>
        <fullName evidence="3">Uncharacterized protein</fullName>
    </submittedName>
</protein>
<feature type="compositionally biased region" description="Low complexity" evidence="1">
    <location>
        <begin position="36"/>
        <end position="46"/>
    </location>
</feature>
<proteinExistence type="predicted"/>
<evidence type="ECO:0000256" key="1">
    <source>
        <dbReference type="SAM" id="MobiDB-lite"/>
    </source>
</evidence>
<sequence length="216" mass="23194">MTLFNHPILFALVHALTTSSVAADAAPAYPDPPEISTHGSVGGSTTTSTIGEASVIKAKVSTECNFSGEDPNYEYVAMSDKTCFGWTHTANCTKPWSLCDTSQGMHGMYEQLRAQGSNSVTIGRWKGSFHGKTTGFVEQDAFSFEEAIVLANGHNERMTFSTESFNAFQWEDAAGATAYFWGTEEGVASIRRVGGNAEEMCTPVDDAECRASSGEL</sequence>
<reference evidence="3 4" key="1">
    <citation type="submission" date="2019-06" db="EMBL/GenBank/DDBJ databases">
        <title>A chromosomal-level reference genome of Carpinus fangiana (Coryloideae, Betulaceae).</title>
        <authorList>
            <person name="Yang X."/>
            <person name="Wang Z."/>
            <person name="Zhang L."/>
            <person name="Hao G."/>
            <person name="Liu J."/>
            <person name="Yang Y."/>
        </authorList>
    </citation>
    <scope>NUCLEOTIDE SEQUENCE [LARGE SCALE GENOMIC DNA]</scope>
    <source>
        <strain evidence="3">Cfa_2016G</strain>
        <tissue evidence="3">Leaf</tissue>
    </source>
</reference>
<evidence type="ECO:0000313" key="3">
    <source>
        <dbReference type="EMBL" id="KAB8416428.1"/>
    </source>
</evidence>
<comment type="caution">
    <text evidence="3">The sequence shown here is derived from an EMBL/GenBank/DDBJ whole genome shotgun (WGS) entry which is preliminary data.</text>
</comment>
<organism evidence="3 4">
    <name type="scientific">Carpinus fangiana</name>
    <dbReference type="NCBI Taxonomy" id="176857"/>
    <lineage>
        <taxon>Eukaryota</taxon>
        <taxon>Viridiplantae</taxon>
        <taxon>Streptophyta</taxon>
        <taxon>Embryophyta</taxon>
        <taxon>Tracheophyta</taxon>
        <taxon>Spermatophyta</taxon>
        <taxon>Magnoliopsida</taxon>
        <taxon>eudicotyledons</taxon>
        <taxon>Gunneridae</taxon>
        <taxon>Pentapetalae</taxon>
        <taxon>rosids</taxon>
        <taxon>fabids</taxon>
        <taxon>Fagales</taxon>
        <taxon>Betulaceae</taxon>
        <taxon>Carpinus</taxon>
    </lineage>
</organism>
<evidence type="ECO:0000313" key="4">
    <source>
        <dbReference type="Proteomes" id="UP000327013"/>
    </source>
</evidence>
<name>A0A5N6KZU9_9ROSI</name>
<dbReference type="EMBL" id="VIBQ01000031">
    <property type="protein sequence ID" value="KAB8416428.1"/>
    <property type="molecule type" value="Genomic_DNA"/>
</dbReference>
<dbReference type="AlphaFoldDB" id="A0A5N6KZU9"/>
<gene>
    <name evidence="3" type="ORF">FH972_024947</name>
</gene>
<evidence type="ECO:0000256" key="2">
    <source>
        <dbReference type="SAM" id="SignalP"/>
    </source>
</evidence>
<feature type="chain" id="PRO_5024293935" evidence="2">
    <location>
        <begin position="24"/>
        <end position="216"/>
    </location>
</feature>
<dbReference type="Proteomes" id="UP000327013">
    <property type="component" value="Unassembled WGS sequence"/>
</dbReference>
<accession>A0A5N6KZU9</accession>
<feature type="region of interest" description="Disordered" evidence="1">
    <location>
        <begin position="27"/>
        <end position="46"/>
    </location>
</feature>
<keyword evidence="4" id="KW-1185">Reference proteome</keyword>
<feature type="signal peptide" evidence="2">
    <location>
        <begin position="1"/>
        <end position="23"/>
    </location>
</feature>